<dbReference type="OrthoDB" id="429813at2759"/>
<dbReference type="STRING" id="675120.M2YJU3"/>
<evidence type="ECO:0000256" key="2">
    <source>
        <dbReference type="ARBA" id="ARBA00022553"/>
    </source>
</evidence>
<dbReference type="HOGENOM" id="CLU_735881_0_0_1"/>
<protein>
    <recommendedName>
        <fullName evidence="3">AMP-dependent synthetase/ligase domain-containing protein</fullName>
    </recommendedName>
</protein>
<dbReference type="Pfam" id="PF00501">
    <property type="entry name" value="AMP-binding"/>
    <property type="match status" value="1"/>
</dbReference>
<feature type="domain" description="AMP-dependent synthetase/ligase" evidence="3">
    <location>
        <begin position="27"/>
        <end position="345"/>
    </location>
</feature>
<dbReference type="PANTHER" id="PTHR43439:SF2">
    <property type="entry name" value="ENZYME, PUTATIVE (JCVI)-RELATED"/>
    <property type="match status" value="1"/>
</dbReference>
<dbReference type="PANTHER" id="PTHR43439">
    <property type="entry name" value="PHENYLACETATE-COENZYME A LIGASE"/>
    <property type="match status" value="1"/>
</dbReference>
<dbReference type="SUPFAM" id="SSF56801">
    <property type="entry name" value="Acetyl-CoA synthetase-like"/>
    <property type="match status" value="1"/>
</dbReference>
<organism evidence="4 5">
    <name type="scientific">Dothistroma septosporum (strain NZE10 / CBS 128990)</name>
    <name type="common">Red band needle blight fungus</name>
    <name type="synonym">Mycosphaerella pini</name>
    <dbReference type="NCBI Taxonomy" id="675120"/>
    <lineage>
        <taxon>Eukaryota</taxon>
        <taxon>Fungi</taxon>
        <taxon>Dikarya</taxon>
        <taxon>Ascomycota</taxon>
        <taxon>Pezizomycotina</taxon>
        <taxon>Dothideomycetes</taxon>
        <taxon>Dothideomycetidae</taxon>
        <taxon>Mycosphaerellales</taxon>
        <taxon>Mycosphaerellaceae</taxon>
        <taxon>Dothistroma</taxon>
    </lineage>
</organism>
<feature type="non-terminal residue" evidence="4">
    <location>
        <position position="367"/>
    </location>
</feature>
<proteinExistence type="predicted"/>
<dbReference type="eggNOG" id="KOG1178">
    <property type="taxonomic scope" value="Eukaryota"/>
</dbReference>
<dbReference type="Gene3D" id="3.40.50.12780">
    <property type="entry name" value="N-terminal domain of ligase-like"/>
    <property type="match status" value="1"/>
</dbReference>
<gene>
    <name evidence="4" type="ORF">DOTSEDRAFT_75048</name>
</gene>
<sequence>MDSPRLIPHVVSDRAKQRPQQIWAAIPKNPVDASAGYEEVTFARLNYAVTRAAQWMQETLDDRPPSKVPRAEPLAYIGPPDTRYIIFTIAAIKAGFTMLYLSPRNSDEAQRAVIEEADCKLFLYTTSMKTRMDKLFASHQRLLDMTHIIVPEQEDLLEDKAVPDFPYERTVEQARREPLVILHTSSTTGLPKTVPLNQGYGIHDDVLRHLPNHNGLDIITRKPFYGPCRMFVAMPLYHAGGVLLSLLKSLYQDIIAVFQPANLPLTAQLYNDILRYGKCTGCVIPPYLLEEMLAEPSHFDTLASLDFVQFGSGPLSKSAGDKLLTRQKNCPHFIGSSETNIYALLELDDPVADWQYFRFHPSSGADF</sequence>
<dbReference type="OMA" id="WEFFARA"/>
<evidence type="ECO:0000313" key="5">
    <source>
        <dbReference type="Proteomes" id="UP000016933"/>
    </source>
</evidence>
<dbReference type="InterPro" id="IPR000873">
    <property type="entry name" value="AMP-dep_synth/lig_dom"/>
</dbReference>
<dbReference type="EMBL" id="KB446545">
    <property type="protein sequence ID" value="EME39170.1"/>
    <property type="molecule type" value="Genomic_DNA"/>
</dbReference>
<evidence type="ECO:0000256" key="1">
    <source>
        <dbReference type="ARBA" id="ARBA00022450"/>
    </source>
</evidence>
<reference evidence="5" key="1">
    <citation type="journal article" date="2012" name="PLoS Genet.">
        <title>The genomes of the fungal plant pathogens Cladosporium fulvum and Dothistroma septosporum reveal adaptation to different hosts and lifestyles but also signatures of common ancestry.</title>
        <authorList>
            <person name="de Wit P.J.G.M."/>
            <person name="van der Burgt A."/>
            <person name="Oekmen B."/>
            <person name="Stergiopoulos I."/>
            <person name="Abd-Elsalam K.A."/>
            <person name="Aerts A.L."/>
            <person name="Bahkali A.H."/>
            <person name="Beenen H.G."/>
            <person name="Chettri P."/>
            <person name="Cox M.P."/>
            <person name="Datema E."/>
            <person name="de Vries R.P."/>
            <person name="Dhillon B."/>
            <person name="Ganley A.R."/>
            <person name="Griffiths S.A."/>
            <person name="Guo Y."/>
            <person name="Hamelin R.C."/>
            <person name="Henrissat B."/>
            <person name="Kabir M.S."/>
            <person name="Jashni M.K."/>
            <person name="Kema G."/>
            <person name="Klaubauf S."/>
            <person name="Lapidus A."/>
            <person name="Levasseur A."/>
            <person name="Lindquist E."/>
            <person name="Mehrabi R."/>
            <person name="Ohm R.A."/>
            <person name="Owen T.J."/>
            <person name="Salamov A."/>
            <person name="Schwelm A."/>
            <person name="Schijlen E."/>
            <person name="Sun H."/>
            <person name="van den Burg H.A."/>
            <person name="van Ham R.C.H.J."/>
            <person name="Zhang S."/>
            <person name="Goodwin S.B."/>
            <person name="Grigoriev I.V."/>
            <person name="Collemare J."/>
            <person name="Bradshaw R.E."/>
        </authorList>
    </citation>
    <scope>NUCLEOTIDE SEQUENCE [LARGE SCALE GENOMIC DNA]</scope>
    <source>
        <strain evidence="5">NZE10 / CBS 128990</strain>
    </source>
</reference>
<accession>M2YJU3</accession>
<dbReference type="AlphaFoldDB" id="M2YJU3"/>
<keyword evidence="5" id="KW-1185">Reference proteome</keyword>
<reference evidence="4 5" key="2">
    <citation type="journal article" date="2012" name="PLoS Pathog.">
        <title>Diverse lifestyles and strategies of plant pathogenesis encoded in the genomes of eighteen Dothideomycetes fungi.</title>
        <authorList>
            <person name="Ohm R.A."/>
            <person name="Feau N."/>
            <person name="Henrissat B."/>
            <person name="Schoch C.L."/>
            <person name="Horwitz B.A."/>
            <person name="Barry K.W."/>
            <person name="Condon B.J."/>
            <person name="Copeland A.C."/>
            <person name="Dhillon B."/>
            <person name="Glaser F."/>
            <person name="Hesse C.N."/>
            <person name="Kosti I."/>
            <person name="LaButti K."/>
            <person name="Lindquist E.A."/>
            <person name="Lucas S."/>
            <person name="Salamov A.A."/>
            <person name="Bradshaw R.E."/>
            <person name="Ciuffetti L."/>
            <person name="Hamelin R.C."/>
            <person name="Kema G.H.J."/>
            <person name="Lawrence C."/>
            <person name="Scott J.A."/>
            <person name="Spatafora J.W."/>
            <person name="Turgeon B.G."/>
            <person name="de Wit P.J.G.M."/>
            <person name="Zhong S."/>
            <person name="Goodwin S.B."/>
            <person name="Grigoriev I.V."/>
        </authorList>
    </citation>
    <scope>NUCLEOTIDE SEQUENCE [LARGE SCALE GENOMIC DNA]</scope>
    <source>
        <strain evidence="5">NZE10 / CBS 128990</strain>
    </source>
</reference>
<dbReference type="InterPro" id="IPR042099">
    <property type="entry name" value="ANL_N_sf"/>
</dbReference>
<evidence type="ECO:0000313" key="4">
    <source>
        <dbReference type="EMBL" id="EME39170.1"/>
    </source>
</evidence>
<evidence type="ECO:0000259" key="3">
    <source>
        <dbReference type="Pfam" id="PF00501"/>
    </source>
</evidence>
<keyword evidence="2" id="KW-0597">Phosphoprotein</keyword>
<dbReference type="Proteomes" id="UP000016933">
    <property type="component" value="Unassembled WGS sequence"/>
</dbReference>
<keyword evidence="1" id="KW-0596">Phosphopantetheine</keyword>
<name>M2YJU3_DOTSN</name>
<dbReference type="InterPro" id="IPR051414">
    <property type="entry name" value="Adenylate-forming_Reductase"/>
</dbReference>